<dbReference type="Proteomes" id="UP000184604">
    <property type="component" value="Chromosome"/>
</dbReference>
<dbReference type="PROSITE" id="PS51257">
    <property type="entry name" value="PROKAR_LIPOPROTEIN"/>
    <property type="match status" value="1"/>
</dbReference>
<proteinExistence type="inferred from homology"/>
<dbReference type="EMBL" id="CP018335">
    <property type="protein sequence ID" value="APM39791.1"/>
    <property type="molecule type" value="Genomic_DNA"/>
</dbReference>
<accession>A0A1L5F9U3</accession>
<evidence type="ECO:0000313" key="4">
    <source>
        <dbReference type="EMBL" id="APM39791.1"/>
    </source>
</evidence>
<feature type="chain" id="PRO_5039190013" evidence="2">
    <location>
        <begin position="25"/>
        <end position="391"/>
    </location>
</feature>
<dbReference type="AlphaFoldDB" id="A0A1L5F9U3"/>
<evidence type="ECO:0000256" key="1">
    <source>
        <dbReference type="ARBA" id="ARBA00008814"/>
    </source>
</evidence>
<dbReference type="PANTHER" id="PTHR30535:SF34">
    <property type="entry name" value="MOLYBDATE-BINDING PROTEIN MOLA"/>
    <property type="match status" value="1"/>
</dbReference>
<sequence length="391" mass="44199">MKKIHMKRKLLSMLFIAVMLISLVGCGTTAKKEETAKNTPATKTYTDMAGRKVKLSTNINKIVTLRYMETNILGAILGKDFDKKVISLGQDLKTNDIDLYQKFSQTFDMDKIVQCGSIYDDSVSSEKLLELDPDIIIVDYYFMQKSSVKKLIEVGLPVVFIDSDGSNPKKDPLYSMLDSMSMLGDMLGYKEKTDEMVKYARDRIDNALEIANKAVKESSKKPSVYFELGNVTPEEIGTTRGETSIGFGALLKRLGAENIGEGHGSESLNPEIVLSSNPDMIMIGGANWNPTSNIMRFGYFVTEEQAKKHLGEYTKRSGWSELSAIKNGRLYGFHFNYAKYPFDFAVVEYIGKKLWPEQFKNVDPEADLKEFFSKYMPISYSGVFFEDWKDE</sequence>
<reference evidence="4 5" key="1">
    <citation type="submission" date="2016-12" db="EMBL/GenBank/DDBJ databases">
        <title>Complete genome sequence of Clostridium kluyveri JZZ isolated from the pit mud of a Chinese flavor liquor-making factory.</title>
        <authorList>
            <person name="Wang Y."/>
        </authorList>
    </citation>
    <scope>NUCLEOTIDE SEQUENCE [LARGE SCALE GENOMIC DNA]</scope>
    <source>
        <strain evidence="4 5">JZZ</strain>
    </source>
</reference>
<dbReference type="InterPro" id="IPR050902">
    <property type="entry name" value="ABC_Transporter_SBP"/>
</dbReference>
<feature type="signal peptide" evidence="2">
    <location>
        <begin position="1"/>
        <end position="24"/>
    </location>
</feature>
<keyword evidence="2" id="KW-0732">Signal</keyword>
<dbReference type="Pfam" id="PF01497">
    <property type="entry name" value="Peripla_BP_2"/>
    <property type="match status" value="1"/>
</dbReference>
<gene>
    <name evidence="4" type="ORF">BS101_14130</name>
</gene>
<name>A0A1L5F9U3_CLOKL</name>
<evidence type="ECO:0000256" key="2">
    <source>
        <dbReference type="SAM" id="SignalP"/>
    </source>
</evidence>
<evidence type="ECO:0000259" key="3">
    <source>
        <dbReference type="PROSITE" id="PS50983"/>
    </source>
</evidence>
<organism evidence="4 5">
    <name type="scientific">Clostridium kluyveri</name>
    <dbReference type="NCBI Taxonomy" id="1534"/>
    <lineage>
        <taxon>Bacteria</taxon>
        <taxon>Bacillati</taxon>
        <taxon>Bacillota</taxon>
        <taxon>Clostridia</taxon>
        <taxon>Eubacteriales</taxon>
        <taxon>Clostridiaceae</taxon>
        <taxon>Clostridium</taxon>
    </lineage>
</organism>
<comment type="similarity">
    <text evidence="1">Belongs to the bacterial solute-binding protein 8 family.</text>
</comment>
<evidence type="ECO:0000313" key="5">
    <source>
        <dbReference type="Proteomes" id="UP000184604"/>
    </source>
</evidence>
<dbReference type="Gene3D" id="3.40.50.1980">
    <property type="entry name" value="Nitrogenase molybdenum iron protein domain"/>
    <property type="match status" value="2"/>
</dbReference>
<dbReference type="PROSITE" id="PS50983">
    <property type="entry name" value="FE_B12_PBP"/>
    <property type="match status" value="1"/>
</dbReference>
<feature type="domain" description="Fe/B12 periplasmic-binding" evidence="3">
    <location>
        <begin position="61"/>
        <end position="362"/>
    </location>
</feature>
<dbReference type="RefSeq" id="WP_073539406.1">
    <property type="nucleotide sequence ID" value="NZ_CP018335.1"/>
</dbReference>
<dbReference type="PANTHER" id="PTHR30535">
    <property type="entry name" value="VITAMIN B12-BINDING PROTEIN"/>
    <property type="match status" value="1"/>
</dbReference>
<dbReference type="InterPro" id="IPR002491">
    <property type="entry name" value="ABC_transptr_periplasmic_BD"/>
</dbReference>
<dbReference type="SUPFAM" id="SSF53807">
    <property type="entry name" value="Helical backbone' metal receptor"/>
    <property type="match status" value="1"/>
</dbReference>
<protein>
    <submittedName>
        <fullName evidence="4">ABC transporter substrate-binding protein</fullName>
    </submittedName>
</protein>